<proteinExistence type="predicted"/>
<evidence type="ECO:0000256" key="5">
    <source>
        <dbReference type="SAM" id="Phobius"/>
    </source>
</evidence>
<comment type="subcellular location">
    <subcellularLocation>
        <location evidence="1">Endomembrane system</location>
        <topology evidence="1">Multi-pass membrane protein</topology>
    </subcellularLocation>
</comment>
<evidence type="ECO:0000313" key="10">
    <source>
        <dbReference type="Proteomes" id="UP001165569"/>
    </source>
</evidence>
<sequence>MATDTDTAPHDPGLQRERTALAWSRTAFLLLLNSLLLLKAGSTLSSLVFILVGALLLLVTLSMYVWSAIRLRFTLHAHSPCSRLSIRMVRFFTAAIIVAALLVALLNLLLLTPYGLK</sequence>
<dbReference type="Proteomes" id="UP001165568">
    <property type="component" value="Unassembled WGS sequence"/>
</dbReference>
<keyword evidence="3 5" id="KW-1133">Transmembrane helix</keyword>
<feature type="transmembrane region" description="Helical" evidence="5">
    <location>
        <begin position="20"/>
        <end position="38"/>
    </location>
</feature>
<reference evidence="7" key="1">
    <citation type="submission" date="2022-04" db="EMBL/GenBank/DDBJ databases">
        <title>Brenneria sp. isolated from walnut trees in Serbia.</title>
        <authorList>
            <person name="Gasic K."/>
            <person name="Zlatkovic N."/>
            <person name="Kuzmanovic N."/>
        </authorList>
    </citation>
    <scope>NUCLEOTIDE SEQUENCE</scope>
    <source>
        <strain evidence="8">KBI 423</strain>
        <strain evidence="7">KBI 447</strain>
    </source>
</reference>
<dbReference type="RefSeq" id="WP_264090004.1">
    <property type="nucleotide sequence ID" value="NZ_JAMPJT010000005.1"/>
</dbReference>
<evidence type="ECO:0000313" key="8">
    <source>
        <dbReference type="EMBL" id="MCV9882314.1"/>
    </source>
</evidence>
<organism evidence="7 10">
    <name type="scientific">Brenneria izbisi</name>
    <dbReference type="NCBI Taxonomy" id="2939450"/>
    <lineage>
        <taxon>Bacteria</taxon>
        <taxon>Pseudomonadati</taxon>
        <taxon>Pseudomonadota</taxon>
        <taxon>Gammaproteobacteria</taxon>
        <taxon>Enterobacterales</taxon>
        <taxon>Pectobacteriaceae</taxon>
        <taxon>Brenneria</taxon>
    </lineage>
</organism>
<keyword evidence="9" id="KW-1185">Reference proteome</keyword>
<feature type="domain" description="DUF202" evidence="6">
    <location>
        <begin position="11"/>
        <end position="68"/>
    </location>
</feature>
<evidence type="ECO:0000313" key="9">
    <source>
        <dbReference type="Proteomes" id="UP001165568"/>
    </source>
</evidence>
<feature type="transmembrane region" description="Helical" evidence="5">
    <location>
        <begin position="88"/>
        <end position="111"/>
    </location>
</feature>
<accession>A0AA42C1E1</accession>
<dbReference type="EMBL" id="JAMPJU010000005">
    <property type="protein sequence ID" value="MCV9882314.1"/>
    <property type="molecule type" value="Genomic_DNA"/>
</dbReference>
<evidence type="ECO:0000256" key="3">
    <source>
        <dbReference type="ARBA" id="ARBA00022989"/>
    </source>
</evidence>
<gene>
    <name evidence="7" type="ORF">NC803_09185</name>
    <name evidence="8" type="ORF">NC856_08510</name>
</gene>
<evidence type="ECO:0000256" key="4">
    <source>
        <dbReference type="ARBA" id="ARBA00023136"/>
    </source>
</evidence>
<dbReference type="Pfam" id="PF02656">
    <property type="entry name" value="DUF202"/>
    <property type="match status" value="1"/>
</dbReference>
<evidence type="ECO:0000313" key="7">
    <source>
        <dbReference type="EMBL" id="MCV9879022.1"/>
    </source>
</evidence>
<dbReference type="GO" id="GO:0012505">
    <property type="term" value="C:endomembrane system"/>
    <property type="evidence" value="ECO:0007669"/>
    <property type="project" value="UniProtKB-SubCell"/>
</dbReference>
<protein>
    <submittedName>
        <fullName evidence="7">DUF202 domain-containing protein</fullName>
    </submittedName>
</protein>
<dbReference type="AlphaFoldDB" id="A0AA42C1E1"/>
<feature type="transmembrane region" description="Helical" evidence="5">
    <location>
        <begin position="44"/>
        <end position="67"/>
    </location>
</feature>
<evidence type="ECO:0000256" key="2">
    <source>
        <dbReference type="ARBA" id="ARBA00022692"/>
    </source>
</evidence>
<comment type="caution">
    <text evidence="7">The sequence shown here is derived from an EMBL/GenBank/DDBJ whole genome shotgun (WGS) entry which is preliminary data.</text>
</comment>
<keyword evidence="2 5" id="KW-0812">Transmembrane</keyword>
<dbReference type="EMBL" id="JAMPJT010000005">
    <property type="protein sequence ID" value="MCV9879022.1"/>
    <property type="molecule type" value="Genomic_DNA"/>
</dbReference>
<evidence type="ECO:0000259" key="6">
    <source>
        <dbReference type="Pfam" id="PF02656"/>
    </source>
</evidence>
<keyword evidence="4 5" id="KW-0472">Membrane</keyword>
<dbReference type="Proteomes" id="UP001165569">
    <property type="component" value="Unassembled WGS sequence"/>
</dbReference>
<name>A0AA42C1E1_9GAMM</name>
<dbReference type="InterPro" id="IPR003807">
    <property type="entry name" value="DUF202"/>
</dbReference>
<evidence type="ECO:0000256" key="1">
    <source>
        <dbReference type="ARBA" id="ARBA00004127"/>
    </source>
</evidence>